<accession>A0ABT8ED21</accession>
<keyword evidence="1" id="KW-0812">Transmembrane</keyword>
<dbReference type="RefSeq" id="WP_290401841.1">
    <property type="nucleotide sequence ID" value="NZ_JAUHLN010000006.1"/>
</dbReference>
<feature type="transmembrane region" description="Helical" evidence="1">
    <location>
        <begin position="6"/>
        <end position="23"/>
    </location>
</feature>
<organism evidence="2 3">
    <name type="scientific">Fictibacillus terranigra</name>
    <dbReference type="NCBI Taxonomy" id="3058424"/>
    <lineage>
        <taxon>Bacteria</taxon>
        <taxon>Bacillati</taxon>
        <taxon>Bacillota</taxon>
        <taxon>Bacilli</taxon>
        <taxon>Bacillales</taxon>
        <taxon>Fictibacillaceae</taxon>
        <taxon>Fictibacillus</taxon>
    </lineage>
</organism>
<gene>
    <name evidence="2" type="ORF">QYF49_22515</name>
</gene>
<comment type="caution">
    <text evidence="2">The sequence shown here is derived from an EMBL/GenBank/DDBJ whole genome shotgun (WGS) entry which is preliminary data.</text>
</comment>
<proteinExistence type="predicted"/>
<dbReference type="Proteomes" id="UP001168694">
    <property type="component" value="Unassembled WGS sequence"/>
</dbReference>
<evidence type="ECO:0000256" key="1">
    <source>
        <dbReference type="SAM" id="Phobius"/>
    </source>
</evidence>
<keyword evidence="3" id="KW-1185">Reference proteome</keyword>
<evidence type="ECO:0000313" key="2">
    <source>
        <dbReference type="EMBL" id="MDN4075739.1"/>
    </source>
</evidence>
<name>A0ABT8ED21_9BACL</name>
<dbReference type="EMBL" id="JAUHLN010000006">
    <property type="protein sequence ID" value="MDN4075739.1"/>
    <property type="molecule type" value="Genomic_DNA"/>
</dbReference>
<feature type="transmembrane region" description="Helical" evidence="1">
    <location>
        <begin position="43"/>
        <end position="62"/>
    </location>
</feature>
<keyword evidence="1" id="KW-0472">Membrane</keyword>
<sequence>MDWNIILLMFAGLLLIMRMMYSLNTTRRYSFRNTLIIKRRKSAFIFGLIGIAGLVGCLLTFVTK</sequence>
<reference evidence="2" key="1">
    <citation type="submission" date="2023-06" db="EMBL/GenBank/DDBJ databases">
        <title>Draft Genome Sequences of Representative Paenibacillus Polymyxa, Bacillus cereus, Fictibacillus sp., and Brevibacillus agri Strains Isolated from Amazonian Dark Earth.</title>
        <authorList>
            <person name="Pellegrinetti T.A."/>
            <person name="Cunha I.C.M."/>
            <person name="Chaves M.G."/>
            <person name="Freitas A.S."/>
            <person name="Silva A.V.R."/>
            <person name="Tsai S.M."/>
            <person name="Mendes L.W."/>
        </authorList>
    </citation>
    <scope>NUCLEOTIDE SEQUENCE</scope>
    <source>
        <strain evidence="2">CENA-BCM004</strain>
    </source>
</reference>
<keyword evidence="1" id="KW-1133">Transmembrane helix</keyword>
<protein>
    <submittedName>
        <fullName evidence="2">Uncharacterized protein</fullName>
    </submittedName>
</protein>
<evidence type="ECO:0000313" key="3">
    <source>
        <dbReference type="Proteomes" id="UP001168694"/>
    </source>
</evidence>